<gene>
    <name evidence="4" type="ORF">LOTGIDRAFT_67131</name>
</gene>
<keyword evidence="2" id="KW-0547">Nucleotide-binding</keyword>
<dbReference type="GO" id="GO:0140662">
    <property type="term" value="F:ATP-dependent protein folding chaperone"/>
    <property type="evidence" value="ECO:0007669"/>
    <property type="project" value="InterPro"/>
</dbReference>
<dbReference type="STRING" id="225164.V3ZNW9"/>
<dbReference type="Proteomes" id="UP000030746">
    <property type="component" value="Unassembled WGS sequence"/>
</dbReference>
<dbReference type="RefSeq" id="XP_009066712.1">
    <property type="nucleotide sequence ID" value="XM_009068464.1"/>
</dbReference>
<evidence type="ECO:0008006" key="6">
    <source>
        <dbReference type="Google" id="ProtNLM"/>
    </source>
</evidence>
<accession>V3ZNW9</accession>
<dbReference type="Pfam" id="PF00012">
    <property type="entry name" value="HSP70"/>
    <property type="match status" value="1"/>
</dbReference>
<dbReference type="OrthoDB" id="29851at2759"/>
<dbReference type="GeneID" id="20251809"/>
<evidence type="ECO:0000313" key="5">
    <source>
        <dbReference type="Proteomes" id="UP000030746"/>
    </source>
</evidence>
<sequence>KQVIGKDFNDPSIQDYMKTWPVTVTNNNDLCKFDVEYQNKPASFSPVEIATVIYSKVLETAESHGGRGIKDAVLAVPSNFTVHQREQISEAASKAGFNVLRLINESAAAALAYDIGQTDPNDECNVMVLRVGGTSTDVSIIHINRGMYKVIKTLTLEKYGGENFTDVLTKNLVSEFKR</sequence>
<evidence type="ECO:0000256" key="2">
    <source>
        <dbReference type="ARBA" id="ARBA00022741"/>
    </source>
</evidence>
<proteinExistence type="inferred from homology"/>
<dbReference type="FunFam" id="3.30.30.30:FF:000005">
    <property type="entry name" value="Heat shock protein ssb1"/>
    <property type="match status" value="1"/>
</dbReference>
<dbReference type="FunFam" id="3.30.420.40:FF:000028">
    <property type="entry name" value="heat shock 70 kDa protein-like"/>
    <property type="match status" value="1"/>
</dbReference>
<evidence type="ECO:0000256" key="3">
    <source>
        <dbReference type="ARBA" id="ARBA00022840"/>
    </source>
</evidence>
<dbReference type="CTD" id="20251809"/>
<dbReference type="AlphaFoldDB" id="V3ZNW9"/>
<name>V3ZNW9_LOTGI</name>
<dbReference type="InterPro" id="IPR013126">
    <property type="entry name" value="Hsp_70_fam"/>
</dbReference>
<protein>
    <recommendedName>
        <fullName evidence="6">Heat shock protein 70</fullName>
    </recommendedName>
</protein>
<dbReference type="OMA" id="ECERATW"/>
<dbReference type="SUPFAM" id="SSF53067">
    <property type="entry name" value="Actin-like ATPase domain"/>
    <property type="match status" value="2"/>
</dbReference>
<dbReference type="Gene3D" id="3.30.420.40">
    <property type="match status" value="1"/>
</dbReference>
<organism evidence="4 5">
    <name type="scientific">Lottia gigantea</name>
    <name type="common">Giant owl limpet</name>
    <dbReference type="NCBI Taxonomy" id="225164"/>
    <lineage>
        <taxon>Eukaryota</taxon>
        <taxon>Metazoa</taxon>
        <taxon>Spiralia</taxon>
        <taxon>Lophotrochozoa</taxon>
        <taxon>Mollusca</taxon>
        <taxon>Gastropoda</taxon>
        <taxon>Patellogastropoda</taxon>
        <taxon>Lottioidea</taxon>
        <taxon>Lottiidae</taxon>
        <taxon>Lottia</taxon>
    </lineage>
</organism>
<feature type="non-terminal residue" evidence="4">
    <location>
        <position position="1"/>
    </location>
</feature>
<keyword evidence="3" id="KW-0067">ATP-binding</keyword>
<evidence type="ECO:0000313" key="4">
    <source>
        <dbReference type="EMBL" id="ESO82561.1"/>
    </source>
</evidence>
<comment type="similarity">
    <text evidence="1">Belongs to the heat shock protein 70 family.</text>
</comment>
<dbReference type="HOGENOM" id="CLU_1514281_0_0_1"/>
<dbReference type="GO" id="GO:0005524">
    <property type="term" value="F:ATP binding"/>
    <property type="evidence" value="ECO:0007669"/>
    <property type="project" value="UniProtKB-KW"/>
</dbReference>
<dbReference type="KEGG" id="lgi:LOTGIDRAFT_67131"/>
<evidence type="ECO:0000256" key="1">
    <source>
        <dbReference type="ARBA" id="ARBA00007381"/>
    </source>
</evidence>
<feature type="non-terminal residue" evidence="4">
    <location>
        <position position="178"/>
    </location>
</feature>
<reference evidence="4 5" key="1">
    <citation type="journal article" date="2013" name="Nature">
        <title>Insights into bilaterian evolution from three spiralian genomes.</title>
        <authorList>
            <person name="Simakov O."/>
            <person name="Marletaz F."/>
            <person name="Cho S.J."/>
            <person name="Edsinger-Gonzales E."/>
            <person name="Havlak P."/>
            <person name="Hellsten U."/>
            <person name="Kuo D.H."/>
            <person name="Larsson T."/>
            <person name="Lv J."/>
            <person name="Arendt D."/>
            <person name="Savage R."/>
            <person name="Osoegawa K."/>
            <person name="de Jong P."/>
            <person name="Grimwood J."/>
            <person name="Chapman J.A."/>
            <person name="Shapiro H."/>
            <person name="Aerts A."/>
            <person name="Otillar R.P."/>
            <person name="Terry A.Y."/>
            <person name="Boore J.L."/>
            <person name="Grigoriev I.V."/>
            <person name="Lindberg D.R."/>
            <person name="Seaver E.C."/>
            <person name="Weisblat D.A."/>
            <person name="Putnam N.H."/>
            <person name="Rokhsar D.S."/>
        </authorList>
    </citation>
    <scope>NUCLEOTIDE SEQUENCE [LARGE SCALE GENOMIC DNA]</scope>
</reference>
<dbReference type="InterPro" id="IPR043129">
    <property type="entry name" value="ATPase_NBD"/>
</dbReference>
<dbReference type="PANTHER" id="PTHR19375">
    <property type="entry name" value="HEAT SHOCK PROTEIN 70KDA"/>
    <property type="match status" value="1"/>
</dbReference>
<dbReference type="EMBL" id="KB203855">
    <property type="protein sequence ID" value="ESO82561.1"/>
    <property type="molecule type" value="Genomic_DNA"/>
</dbReference>
<keyword evidence="5" id="KW-1185">Reference proteome</keyword>